<evidence type="ECO:0000256" key="3">
    <source>
        <dbReference type="ARBA" id="ARBA00023002"/>
    </source>
</evidence>
<dbReference type="SUPFAM" id="SSF56014">
    <property type="entry name" value="Nitrite and sulphite reductase 4Fe-4S domain-like"/>
    <property type="match status" value="1"/>
</dbReference>
<dbReference type="eggNOG" id="COG0821">
    <property type="taxonomic scope" value="Bacteria"/>
</dbReference>
<dbReference type="NCBIfam" id="TIGR00612">
    <property type="entry name" value="ispG_gcpE"/>
    <property type="match status" value="1"/>
</dbReference>
<dbReference type="InterPro" id="IPR058578">
    <property type="entry name" value="IspG_TIM"/>
</dbReference>
<dbReference type="EMBL" id="FP929003">
    <property type="protein sequence ID" value="CBK40636.1"/>
    <property type="molecule type" value="Genomic_DNA"/>
</dbReference>
<feature type="binding site" evidence="7">
    <location>
        <position position="300"/>
    </location>
    <ligand>
        <name>[4Fe-4S] cluster</name>
        <dbReference type="ChEBI" id="CHEBI:49883"/>
    </ligand>
</feature>
<dbReference type="PIRSF" id="PIRSF004640">
    <property type="entry name" value="IspG"/>
    <property type="match status" value="1"/>
</dbReference>
<evidence type="ECO:0000313" key="11">
    <source>
        <dbReference type="Proteomes" id="UP000001660"/>
    </source>
</evidence>
<gene>
    <name evidence="7 10" type="primary">ispG</name>
    <name evidence="10" type="ORF">NIDE0870</name>
</gene>
<dbReference type="AlphaFoldDB" id="D8PBM7"/>
<dbReference type="Pfam" id="PF26540">
    <property type="entry name" value="GcpE_C"/>
    <property type="match status" value="1"/>
</dbReference>
<dbReference type="NCBIfam" id="NF001540">
    <property type="entry name" value="PRK00366.1"/>
    <property type="match status" value="1"/>
</dbReference>
<keyword evidence="3 7" id="KW-0560">Oxidoreductase</keyword>
<dbReference type="EC" id="1.17.7.3" evidence="7"/>
<keyword evidence="2 7" id="KW-0479">Metal-binding</keyword>
<reference evidence="10 11" key="1">
    <citation type="journal article" date="2010" name="Proc. Natl. Acad. Sci. U.S.A.">
        <title>A Nitrospira metagenome illuminates the physiology and evolution of globally important nitrite-oxidizing bacteria.</title>
        <authorList>
            <person name="Lucker S."/>
            <person name="Wagner M."/>
            <person name="Maixner F."/>
            <person name="Pelletier E."/>
            <person name="Koch H."/>
            <person name="Vacherie B."/>
            <person name="Rattei T."/>
            <person name="Sinninghe Damste J."/>
            <person name="Spieck E."/>
            <person name="Le Paslier D."/>
            <person name="Daims H."/>
        </authorList>
    </citation>
    <scope>NUCLEOTIDE SEQUENCE [LARGE SCALE GENOMIC DNA]</scope>
</reference>
<dbReference type="InterPro" id="IPR016425">
    <property type="entry name" value="IspG_bac"/>
</dbReference>
<dbReference type="InterPro" id="IPR036849">
    <property type="entry name" value="Enolase-like_C_sf"/>
</dbReference>
<keyword evidence="1 7" id="KW-0004">4Fe-4S</keyword>
<keyword evidence="4 7" id="KW-0408">Iron</keyword>
<keyword evidence="11" id="KW-1185">Reference proteome</keyword>
<dbReference type="GO" id="GO:0141197">
    <property type="term" value="F:4-hydroxy-3-methylbut-2-enyl-diphosphate synthase activity (flavodoxin)"/>
    <property type="evidence" value="ECO:0007669"/>
    <property type="project" value="UniProtKB-EC"/>
</dbReference>
<evidence type="ECO:0000256" key="4">
    <source>
        <dbReference type="ARBA" id="ARBA00023004"/>
    </source>
</evidence>
<comment type="similarity">
    <text evidence="7">Belongs to the IspG family.</text>
</comment>
<dbReference type="GO" id="GO:0051539">
    <property type="term" value="F:4 iron, 4 sulfur cluster binding"/>
    <property type="evidence" value="ECO:0007669"/>
    <property type="project" value="UniProtKB-UniRule"/>
</dbReference>
<dbReference type="FunFam" id="3.20.20.20:FF:000001">
    <property type="entry name" value="4-hydroxy-3-methylbut-2-en-1-yl diphosphate synthase (flavodoxin)"/>
    <property type="match status" value="1"/>
</dbReference>
<comment type="pathway">
    <text evidence="7">Isoprenoid biosynthesis; isopentenyl diphosphate biosynthesis via DXP pathway; isopentenyl diphosphate from 1-deoxy-D-xylulose 5-phosphate: step 5/6.</text>
</comment>
<feature type="domain" description="IspG TIM-barrel" evidence="8">
    <location>
        <begin position="8"/>
        <end position="246"/>
    </location>
</feature>
<evidence type="ECO:0000313" key="10">
    <source>
        <dbReference type="EMBL" id="CBK40636.1"/>
    </source>
</evidence>
<accession>D8PBM7</accession>
<evidence type="ECO:0000256" key="6">
    <source>
        <dbReference type="ARBA" id="ARBA00023229"/>
    </source>
</evidence>
<dbReference type="GO" id="GO:0046429">
    <property type="term" value="F:4-hydroxy-3-methylbut-2-en-1-yl diphosphate synthase activity (ferredoxin)"/>
    <property type="evidence" value="ECO:0007669"/>
    <property type="project" value="UniProtKB-UniRule"/>
</dbReference>
<comment type="cofactor">
    <cofactor evidence="7">
        <name>[4Fe-4S] cluster</name>
        <dbReference type="ChEBI" id="CHEBI:49883"/>
    </cofactor>
    <text evidence="7">Binds 1 [4Fe-4S] cluster.</text>
</comment>
<dbReference type="PANTHER" id="PTHR30454:SF0">
    <property type="entry name" value="4-HYDROXY-3-METHYLBUT-2-EN-1-YL DIPHOSPHATE SYNTHASE (FERREDOXIN), CHLOROPLASTIC"/>
    <property type="match status" value="1"/>
</dbReference>
<proteinExistence type="inferred from homology"/>
<comment type="function">
    <text evidence="7">Converts 2C-methyl-D-erythritol 2,4-cyclodiphosphate (ME-2,4cPP) into 1-hydroxy-2-methyl-2-(E)-butenyl 4-diphosphate.</text>
</comment>
<evidence type="ECO:0000256" key="7">
    <source>
        <dbReference type="HAMAP-Rule" id="MF_00159"/>
    </source>
</evidence>
<dbReference type="OrthoDB" id="9803214at2"/>
<evidence type="ECO:0000259" key="8">
    <source>
        <dbReference type="Pfam" id="PF04551"/>
    </source>
</evidence>
<dbReference type="GO" id="GO:0005506">
    <property type="term" value="F:iron ion binding"/>
    <property type="evidence" value="ECO:0007669"/>
    <property type="project" value="InterPro"/>
</dbReference>
<dbReference type="GO" id="GO:0019288">
    <property type="term" value="P:isopentenyl diphosphate biosynthetic process, methylerythritol 4-phosphate pathway"/>
    <property type="evidence" value="ECO:0007669"/>
    <property type="project" value="UniProtKB-UniRule"/>
</dbReference>
<evidence type="ECO:0000256" key="1">
    <source>
        <dbReference type="ARBA" id="ARBA00022485"/>
    </source>
</evidence>
<dbReference type="HAMAP" id="MF_00159">
    <property type="entry name" value="IspG"/>
    <property type="match status" value="1"/>
</dbReference>
<dbReference type="KEGG" id="nde:NIDE0870"/>
<dbReference type="Proteomes" id="UP000001660">
    <property type="component" value="Chromosome"/>
</dbReference>
<name>D8PBM7_9BACT</name>
<dbReference type="InterPro" id="IPR045854">
    <property type="entry name" value="NO2/SO3_Rdtase_4Fe4S_sf"/>
</dbReference>
<sequence>MHITRKKTRQIQAGSVKIGGDAPISVQSMCSTDTRDVKATVAQIRQLEEAGCEIIRVAVPDDEAAAALPQIKAAMTVPLIADIHFDHRLALKAAEVVDCVRINPGNIGAWWKVQEVIKAVNERGIPLRVGVNGGSLERPLLDKYGWPSPEALSESALNAVHALEDEGFTNMKVSLKASDVHHAIDAYYLFSTQSNYPLHIGITEAGTAMTGAVKSAIGLGWLLSQGIGDTLRVSLAADPVEEVKVGFEILKSLELRHRGINVIACPTCGRVEIDVVRMANELEKKLGHIKTPLNVSVLGCVVNGIGEGKEADIGIAGGEGKGILFKKGKLMRKVPLEELMDTLIHEVELLAKEKEAEAAGVTHETAASSDGHAEPGWELIGHAPDEHSTIVRDIPVLPTKR</sequence>
<dbReference type="HOGENOM" id="CLU_042258_0_0_0"/>
<dbReference type="InterPro" id="IPR004588">
    <property type="entry name" value="IspG_bac-typ"/>
</dbReference>
<feature type="binding site" evidence="7">
    <location>
        <position position="265"/>
    </location>
    <ligand>
        <name>[4Fe-4S] cluster</name>
        <dbReference type="ChEBI" id="CHEBI:49883"/>
    </ligand>
</feature>
<dbReference type="InterPro" id="IPR058579">
    <property type="entry name" value="IspG_C"/>
</dbReference>
<dbReference type="PANTHER" id="PTHR30454">
    <property type="entry name" value="4-HYDROXY-3-METHYLBUT-2-EN-1-YL DIPHOSPHATE SYNTHASE"/>
    <property type="match status" value="1"/>
</dbReference>
<dbReference type="UniPathway" id="UPA00056">
    <property type="reaction ID" value="UER00096"/>
</dbReference>
<dbReference type="InterPro" id="IPR011005">
    <property type="entry name" value="Dihydropteroate_synth-like_sf"/>
</dbReference>
<feature type="domain" description="IspG C-terminal" evidence="9">
    <location>
        <begin position="261"/>
        <end position="348"/>
    </location>
</feature>
<dbReference type="GO" id="GO:0016114">
    <property type="term" value="P:terpenoid biosynthetic process"/>
    <property type="evidence" value="ECO:0007669"/>
    <property type="project" value="InterPro"/>
</dbReference>
<protein>
    <recommendedName>
        <fullName evidence="7">4-hydroxy-3-methylbut-2-en-1-yl diphosphate synthase (flavodoxin)</fullName>
        <ecNumber evidence="7">1.17.7.3</ecNumber>
    </recommendedName>
    <alternativeName>
        <fullName evidence="7">1-hydroxy-2-methyl-2-(E)-butenyl 4-diphosphate synthase</fullName>
    </alternativeName>
</protein>
<comment type="catalytic activity">
    <reaction evidence="7">
        <text>(2E)-4-hydroxy-3-methylbut-2-enyl diphosphate + oxidized [flavodoxin] + H2O + 2 H(+) = 2-C-methyl-D-erythritol 2,4-cyclic diphosphate + reduced [flavodoxin]</text>
        <dbReference type="Rhea" id="RHEA:43604"/>
        <dbReference type="Rhea" id="RHEA-COMP:10622"/>
        <dbReference type="Rhea" id="RHEA-COMP:10623"/>
        <dbReference type="ChEBI" id="CHEBI:15377"/>
        <dbReference type="ChEBI" id="CHEBI:15378"/>
        <dbReference type="ChEBI" id="CHEBI:57618"/>
        <dbReference type="ChEBI" id="CHEBI:58210"/>
        <dbReference type="ChEBI" id="CHEBI:58483"/>
        <dbReference type="ChEBI" id="CHEBI:128753"/>
        <dbReference type="EC" id="1.17.7.3"/>
    </reaction>
</comment>
<dbReference type="STRING" id="330214.NIDE0870"/>
<organism evidence="10 11">
    <name type="scientific">Nitrospira defluvii</name>
    <dbReference type="NCBI Taxonomy" id="330214"/>
    <lineage>
        <taxon>Bacteria</taxon>
        <taxon>Pseudomonadati</taxon>
        <taxon>Nitrospirota</taxon>
        <taxon>Nitrospiria</taxon>
        <taxon>Nitrospirales</taxon>
        <taxon>Nitrospiraceae</taxon>
        <taxon>Nitrospira</taxon>
    </lineage>
</organism>
<dbReference type="Gene3D" id="3.20.20.20">
    <property type="entry name" value="Dihydropteroate synthase-like"/>
    <property type="match status" value="1"/>
</dbReference>
<dbReference type="Gene3D" id="3.30.413.10">
    <property type="entry name" value="Sulfite Reductase Hemoprotein, domain 1"/>
    <property type="match status" value="1"/>
</dbReference>
<keyword evidence="6 7" id="KW-0414">Isoprene biosynthesis</keyword>
<feature type="binding site" evidence="7">
    <location>
        <position position="268"/>
    </location>
    <ligand>
        <name>[4Fe-4S] cluster</name>
        <dbReference type="ChEBI" id="CHEBI:49883"/>
    </ligand>
</feature>
<evidence type="ECO:0000256" key="5">
    <source>
        <dbReference type="ARBA" id="ARBA00023014"/>
    </source>
</evidence>
<keyword evidence="5 7" id="KW-0411">Iron-sulfur</keyword>
<dbReference type="SUPFAM" id="SSF51604">
    <property type="entry name" value="Enolase C-terminal domain-like"/>
    <property type="match status" value="1"/>
</dbReference>
<dbReference type="Pfam" id="PF04551">
    <property type="entry name" value="GcpE"/>
    <property type="match status" value="1"/>
</dbReference>
<feature type="binding site" evidence="7">
    <location>
        <position position="307"/>
    </location>
    <ligand>
        <name>[4Fe-4S] cluster</name>
        <dbReference type="ChEBI" id="CHEBI:49883"/>
    </ligand>
</feature>
<evidence type="ECO:0000259" key="9">
    <source>
        <dbReference type="Pfam" id="PF26540"/>
    </source>
</evidence>
<evidence type="ECO:0000256" key="2">
    <source>
        <dbReference type="ARBA" id="ARBA00022723"/>
    </source>
</evidence>